<protein>
    <submittedName>
        <fullName evidence="1">Uncharacterized protein</fullName>
    </submittedName>
</protein>
<comment type="caution">
    <text evidence="1">The sequence shown here is derived from an EMBL/GenBank/DDBJ whole genome shotgun (WGS) entry which is preliminary data.</text>
</comment>
<evidence type="ECO:0000313" key="2">
    <source>
        <dbReference type="Proteomes" id="UP001642464"/>
    </source>
</evidence>
<sequence length="1025" mass="115199">MDSDCEELAHDTVGIVSSQLARSECDDKVSEAELEQCVKMAARFQKVQKKWASELLIDPNQPHLGSWIAGRWTSDFHFSVMCLPCAQKYGKDSDNPWVVGGLKLVSSLQLGHAKRHQDSFLHQEAVKHLASGSDHLESDKPVRNKPELRTALQLAWDSCRKGSSFAAASSDEIGSREKVGRLTRVLGTALKKTDQEVLRKAYTIALHQDTRQGVLCLRYACASLDSSVVHRGVCGFCHNPGTKSEDIEAGVLSILDDLCDGDHELLLHVCDSVELIDSDGASDEQKSLRLLCDIFPHAIFLCRDSTHAARRLTRNPWAADPYLTELMEQYISSSDSICSVIQNSPDLKHVFSVNVSGDCGAEVQHVKNLGLSHDRFDSASKPLGRFVTCFDSVWRTARHISASRRGTEPARKANDFLRHACVESLVQCAMLADAAFESLEVIRFHDTENFDLSSVPKVLANFLHRIDVLFLRKEVVNVGHTKLMLHTLATERTCELHPEGVFKSLGGAGAVQRDILDRCFARMAVWVRLATERIEVEFPSWRALHLFEVFDLGMARGDAAGSKLQQLAGIFGVEDTDALTSEFHHIRVNALQLLEDGKVKSSKEAWKQARLHLLDRRMREKHPCTNIDQILRRYQAFCGNTTSGVEQTFSKIVRSLGPYRQSMAKDLQNCLFRVVLAPADARDTAVRRGLQLWIDMYGEFRKHAQNTRWKRLRCSVDSAGQETAFHRKRKIEVEQVSDSHQQRKKQELLEHAEEAGLDAWQEVHEKELEKLQNQHWEFMKDAYNQQLLPAELADAQLIAEADEKLARRRQRDDENSKKLGKIARMWDRPVFNLAGASICVLVLNDDSELDQIAEVVAKHKMDLVDEELISKADYLVIHNLDVVPNKFLAIAGLTGKTICNVTYLCSEGVEGAAMAFKPAVASIRHVWLSDAFRQEENDLAKAIDSAMSCPLSKWQRWDEMKFLQKMCSNPKGYKFIGLVSDAEKQDSYVLFTFALPKNDCISKASKLTGASGQQTARGFSKCFTN</sequence>
<organism evidence="1 2">
    <name type="scientific">Durusdinium trenchii</name>
    <dbReference type="NCBI Taxonomy" id="1381693"/>
    <lineage>
        <taxon>Eukaryota</taxon>
        <taxon>Sar</taxon>
        <taxon>Alveolata</taxon>
        <taxon>Dinophyceae</taxon>
        <taxon>Suessiales</taxon>
        <taxon>Symbiodiniaceae</taxon>
        <taxon>Durusdinium</taxon>
    </lineage>
</organism>
<name>A0ABP0R0L7_9DINO</name>
<proteinExistence type="predicted"/>
<dbReference type="Proteomes" id="UP001642464">
    <property type="component" value="Unassembled WGS sequence"/>
</dbReference>
<gene>
    <name evidence="1" type="ORF">SCF082_LOCUS43929</name>
</gene>
<accession>A0ABP0R0L7</accession>
<reference evidence="1 2" key="1">
    <citation type="submission" date="2024-02" db="EMBL/GenBank/DDBJ databases">
        <authorList>
            <person name="Chen Y."/>
            <person name="Shah S."/>
            <person name="Dougan E. K."/>
            <person name="Thang M."/>
            <person name="Chan C."/>
        </authorList>
    </citation>
    <scope>NUCLEOTIDE SEQUENCE [LARGE SCALE GENOMIC DNA]</scope>
</reference>
<keyword evidence="2" id="KW-1185">Reference proteome</keyword>
<dbReference type="EMBL" id="CAXAMM010040462">
    <property type="protein sequence ID" value="CAK9093383.1"/>
    <property type="molecule type" value="Genomic_DNA"/>
</dbReference>
<evidence type="ECO:0000313" key="1">
    <source>
        <dbReference type="EMBL" id="CAK9093383.1"/>
    </source>
</evidence>